<dbReference type="FunCoup" id="Q6FVQ7">
    <property type="interactions" value="43"/>
</dbReference>
<dbReference type="VEuPathDB" id="FungiDB:CAGL0D06490g"/>
<evidence type="ECO:0000259" key="8">
    <source>
        <dbReference type="PROSITE" id="PS51677"/>
    </source>
</evidence>
<dbReference type="GO" id="GO:0004099">
    <property type="term" value="F:chitin deacetylase activity"/>
    <property type="evidence" value="ECO:0007669"/>
    <property type="project" value="UniProtKB-EC"/>
</dbReference>
<dbReference type="AlphaFoldDB" id="Q6FVQ7"/>
<accession>Q6FVQ7</accession>
<keyword evidence="11" id="KW-1185">Reference proteome</keyword>
<keyword evidence="4" id="KW-0119">Carbohydrate metabolism</keyword>
<dbReference type="InParanoid" id="Q6FVQ7"/>
<dbReference type="GO" id="GO:0046872">
    <property type="term" value="F:metal ion binding"/>
    <property type="evidence" value="ECO:0007669"/>
    <property type="project" value="UniProtKB-KW"/>
</dbReference>
<feature type="domain" description="NodB homology" evidence="8">
    <location>
        <begin position="161"/>
        <end position="350"/>
    </location>
</feature>
<dbReference type="GO" id="GO:0005975">
    <property type="term" value="P:carbohydrate metabolic process"/>
    <property type="evidence" value="ECO:0007669"/>
    <property type="project" value="InterPro"/>
</dbReference>
<keyword evidence="4" id="KW-0624">Polysaccharide degradation</keyword>
<dbReference type="SUPFAM" id="SSF88713">
    <property type="entry name" value="Glycoside hydrolase/deacetylase"/>
    <property type="match status" value="1"/>
</dbReference>
<organism evidence="10 11">
    <name type="scientific">Candida glabrata (strain ATCC 2001 / BCRC 20586 / JCM 3761 / NBRC 0622 / NRRL Y-65 / CBS 138)</name>
    <name type="common">Yeast</name>
    <name type="synonym">Nakaseomyces glabratus</name>
    <dbReference type="NCBI Taxonomy" id="284593"/>
    <lineage>
        <taxon>Eukaryota</taxon>
        <taxon>Fungi</taxon>
        <taxon>Dikarya</taxon>
        <taxon>Ascomycota</taxon>
        <taxon>Saccharomycotina</taxon>
        <taxon>Saccharomycetes</taxon>
        <taxon>Saccharomycetales</taxon>
        <taxon>Saccharomycetaceae</taxon>
        <taxon>Nakaseomyces</taxon>
    </lineage>
</organism>
<name>Q6FVQ7_CANGA</name>
<evidence type="ECO:0000256" key="2">
    <source>
        <dbReference type="ARBA" id="ARBA00022723"/>
    </source>
</evidence>
<dbReference type="InterPro" id="IPR002509">
    <property type="entry name" value="NODB_dom"/>
</dbReference>
<evidence type="ECO:0000313" key="9">
    <source>
        <dbReference type="CGD" id="CAL0127993"/>
    </source>
</evidence>
<dbReference type="GO" id="GO:0030476">
    <property type="term" value="P:ascospore wall assembly"/>
    <property type="evidence" value="ECO:0007669"/>
    <property type="project" value="TreeGrafter"/>
</dbReference>
<dbReference type="PROSITE" id="PS51677">
    <property type="entry name" value="NODB"/>
    <property type="match status" value="1"/>
</dbReference>
<dbReference type="GO" id="GO:0006032">
    <property type="term" value="P:chitin catabolic process"/>
    <property type="evidence" value="ECO:0007669"/>
    <property type="project" value="UniProtKB-KW"/>
</dbReference>
<dbReference type="InterPro" id="IPR050248">
    <property type="entry name" value="Polysacc_deacetylase_ArnD"/>
</dbReference>
<evidence type="ECO:0000256" key="4">
    <source>
        <dbReference type="ARBA" id="ARBA00023024"/>
    </source>
</evidence>
<dbReference type="EMBL" id="CR380950">
    <property type="protein sequence ID" value="CAG58598.1"/>
    <property type="molecule type" value="Genomic_DNA"/>
</dbReference>
<comment type="catalytic activity">
    <reaction evidence="7">
        <text>[(1-&gt;4)-N-acetyl-beta-D-glucosaminyl](n) + n H2O = chitosan + n acetate</text>
        <dbReference type="Rhea" id="RHEA:10464"/>
        <dbReference type="Rhea" id="RHEA-COMP:9593"/>
        <dbReference type="Rhea" id="RHEA-COMP:9597"/>
        <dbReference type="ChEBI" id="CHEBI:15377"/>
        <dbReference type="ChEBI" id="CHEBI:17029"/>
        <dbReference type="ChEBI" id="CHEBI:30089"/>
        <dbReference type="ChEBI" id="CHEBI:57704"/>
        <dbReference type="EC" id="3.5.1.41"/>
    </reaction>
    <physiologicalReaction direction="left-to-right" evidence="7">
        <dbReference type="Rhea" id="RHEA:10465"/>
    </physiologicalReaction>
</comment>
<proteinExistence type="predicted"/>
<protein>
    <recommendedName>
        <fullName evidence="6">chitin deacetylase</fullName>
        <ecNumber evidence="6">3.5.1.41</ecNumber>
    </recommendedName>
</protein>
<dbReference type="RefSeq" id="XP_445687.1">
    <property type="nucleotide sequence ID" value="XM_445687.1"/>
</dbReference>
<keyword evidence="2" id="KW-0479">Metal-binding</keyword>
<dbReference type="eggNOG" id="ENOG502QRIP">
    <property type="taxonomic scope" value="Eukaryota"/>
</dbReference>
<keyword evidence="3" id="KW-0378">Hydrolase</keyword>
<dbReference type="EC" id="3.5.1.41" evidence="6"/>
<dbReference type="Gene3D" id="3.20.20.370">
    <property type="entry name" value="Glycoside hydrolase/deacetylase"/>
    <property type="match status" value="1"/>
</dbReference>
<evidence type="ECO:0000256" key="3">
    <source>
        <dbReference type="ARBA" id="ARBA00022801"/>
    </source>
</evidence>
<evidence type="ECO:0000256" key="7">
    <source>
        <dbReference type="ARBA" id="ARBA00048494"/>
    </source>
</evidence>
<dbReference type="PANTHER" id="PTHR10587">
    <property type="entry name" value="GLYCOSYL TRANSFERASE-RELATED"/>
    <property type="match status" value="1"/>
</dbReference>
<reference evidence="10 11" key="1">
    <citation type="journal article" date="2004" name="Nature">
        <title>Genome evolution in yeasts.</title>
        <authorList>
            <consortium name="Genolevures"/>
            <person name="Dujon B."/>
            <person name="Sherman D."/>
            <person name="Fischer G."/>
            <person name="Durrens P."/>
            <person name="Casaregola S."/>
            <person name="Lafontaine I."/>
            <person name="de Montigny J."/>
            <person name="Marck C."/>
            <person name="Neuveglise C."/>
            <person name="Talla E."/>
            <person name="Goffard N."/>
            <person name="Frangeul L."/>
            <person name="Aigle M."/>
            <person name="Anthouard V."/>
            <person name="Babour A."/>
            <person name="Barbe V."/>
            <person name="Barnay S."/>
            <person name="Blanchin S."/>
            <person name="Beckerich J.M."/>
            <person name="Beyne E."/>
            <person name="Bleykasten C."/>
            <person name="Boisrame A."/>
            <person name="Boyer J."/>
            <person name="Cattolico L."/>
            <person name="Confanioleri F."/>
            <person name="de Daruvar A."/>
            <person name="Despons L."/>
            <person name="Fabre E."/>
            <person name="Fairhead C."/>
            <person name="Ferry-Dumazet H."/>
            <person name="Groppi A."/>
            <person name="Hantraye F."/>
            <person name="Hennequin C."/>
            <person name="Jauniaux N."/>
            <person name="Joyet P."/>
            <person name="Kachouri R."/>
            <person name="Kerrest A."/>
            <person name="Koszul R."/>
            <person name="Lemaire M."/>
            <person name="Lesur I."/>
            <person name="Ma L."/>
            <person name="Muller H."/>
            <person name="Nicaud J.M."/>
            <person name="Nikolski M."/>
            <person name="Oztas S."/>
            <person name="Ozier-Kalogeropoulos O."/>
            <person name="Pellenz S."/>
            <person name="Potier S."/>
            <person name="Richard G.F."/>
            <person name="Straub M.L."/>
            <person name="Suleau A."/>
            <person name="Swennene D."/>
            <person name="Tekaia F."/>
            <person name="Wesolowski-Louvel M."/>
            <person name="Westhof E."/>
            <person name="Wirth B."/>
            <person name="Zeniou-Meyer M."/>
            <person name="Zivanovic I."/>
            <person name="Bolotin-Fukuhara M."/>
            <person name="Thierry A."/>
            <person name="Bouchier C."/>
            <person name="Caudron B."/>
            <person name="Scarpelli C."/>
            <person name="Gaillardin C."/>
            <person name="Weissenbach J."/>
            <person name="Wincker P."/>
            <person name="Souciet J.L."/>
        </authorList>
    </citation>
    <scope>NUCLEOTIDE SEQUENCE [LARGE SCALE GENOMIC DNA]</scope>
    <source>
        <strain evidence="11">ATCC 2001 / BCRC 20586 / JCM 3761 / NBRC 0622 / NRRL Y-65 / CBS 138</strain>
    </source>
</reference>
<dbReference type="GO" id="GO:0005628">
    <property type="term" value="C:prospore membrane"/>
    <property type="evidence" value="ECO:0007669"/>
    <property type="project" value="TreeGrafter"/>
</dbReference>
<gene>
    <name evidence="9 10" type="ordered locus">CAGL0D06490g</name>
</gene>
<evidence type="ECO:0000313" key="10">
    <source>
        <dbReference type="EMBL" id="CAG58598.1"/>
    </source>
</evidence>
<dbReference type="OMA" id="QWSIWAM"/>
<evidence type="ECO:0000256" key="6">
    <source>
        <dbReference type="ARBA" id="ARBA00024056"/>
    </source>
</evidence>
<dbReference type="PANTHER" id="PTHR10587:SF133">
    <property type="entry name" value="CHITIN DEACETYLASE 1-RELATED"/>
    <property type="match status" value="1"/>
</dbReference>
<dbReference type="Proteomes" id="UP000002428">
    <property type="component" value="Chromosome D"/>
</dbReference>
<keyword evidence="5" id="KW-0170">Cobalt</keyword>
<sequence>MCAKNMLCSYLLCNFSFGFHLCLRHAAYTSTVVFHVKIKLYSFHAMLINKMRELLVYKLLVLTTISNLTKIVTAYSVLNKMNTELEQQFSKAPFPEWLAQFTQLQDWPGMDPPYIPLDFIDFSKIPEATHYNQLQCETVPRDICSFDCHKCVATDDILSCDSLTQTFDDGPTPATTDLLGNLNHKATFFTLGINIINYPQIYKAIIQRGHDVASHTWSHAHLPSLSNEKIIAQLQWSIWAMNATGNHIPRYFRPPFGGMDNRVRAIARQFGLQAVLWDRDSFDWQLLTPNPKTEEDILKDVCLWKKHDGRGIILEHDTTKQTTDLAIKIERIIGLSQKTVAQCVGGSNYIRQFQ</sequence>
<evidence type="ECO:0000256" key="5">
    <source>
        <dbReference type="ARBA" id="ARBA00023285"/>
    </source>
</evidence>
<dbReference type="HOGENOM" id="CLU_030200_1_0_1"/>
<evidence type="ECO:0000256" key="1">
    <source>
        <dbReference type="ARBA" id="ARBA00001941"/>
    </source>
</evidence>
<dbReference type="InterPro" id="IPR011330">
    <property type="entry name" value="Glyco_hydro/deAcase_b/a-brl"/>
</dbReference>
<evidence type="ECO:0000313" key="11">
    <source>
        <dbReference type="Proteomes" id="UP000002428"/>
    </source>
</evidence>
<comment type="cofactor">
    <cofactor evidence="1">
        <name>Co(2+)</name>
        <dbReference type="ChEBI" id="CHEBI:48828"/>
    </cofactor>
</comment>
<dbReference type="STRING" id="284593.Q6FVQ7"/>
<dbReference type="Pfam" id="PF01522">
    <property type="entry name" value="Polysacc_deac_1"/>
    <property type="match status" value="1"/>
</dbReference>
<dbReference type="KEGG" id="cgr:2886993"/>
<keyword evidence="4" id="KW-0146">Chitin degradation</keyword>
<dbReference type="CGD" id="CAL0127993">
    <property type="gene designation" value="CAGL0D06490g"/>
</dbReference>